<protein>
    <submittedName>
        <fullName evidence="3">Uncharacterized protein</fullName>
    </submittedName>
</protein>
<keyword evidence="4" id="KW-1185">Reference proteome</keyword>
<proteinExistence type="predicted"/>
<dbReference type="Proteomes" id="UP000675781">
    <property type="component" value="Unassembled WGS sequence"/>
</dbReference>
<feature type="region of interest" description="Disordered" evidence="1">
    <location>
        <begin position="2141"/>
        <end position="2161"/>
    </location>
</feature>
<feature type="region of interest" description="Disordered" evidence="1">
    <location>
        <begin position="1"/>
        <end position="21"/>
    </location>
</feature>
<comment type="caution">
    <text evidence="3">The sequence shown here is derived from an EMBL/GenBank/DDBJ whole genome shotgun (WGS) entry which is preliminary data.</text>
</comment>
<gene>
    <name evidence="3" type="ORF">KDL01_01065</name>
</gene>
<keyword evidence="2" id="KW-0472">Membrane</keyword>
<evidence type="ECO:0000313" key="4">
    <source>
        <dbReference type="Proteomes" id="UP000675781"/>
    </source>
</evidence>
<keyword evidence="2" id="KW-1133">Transmembrane helix</keyword>
<keyword evidence="2" id="KW-0812">Transmembrane</keyword>
<name>A0A941EK48_9ACTN</name>
<evidence type="ECO:0000256" key="2">
    <source>
        <dbReference type="SAM" id="Phobius"/>
    </source>
</evidence>
<organism evidence="3 4">
    <name type="scientific">Actinospica durhamensis</name>
    <dbReference type="NCBI Taxonomy" id="1508375"/>
    <lineage>
        <taxon>Bacteria</taxon>
        <taxon>Bacillati</taxon>
        <taxon>Actinomycetota</taxon>
        <taxon>Actinomycetes</taxon>
        <taxon>Catenulisporales</taxon>
        <taxon>Actinospicaceae</taxon>
        <taxon>Actinospica</taxon>
    </lineage>
</organism>
<feature type="transmembrane region" description="Helical" evidence="2">
    <location>
        <begin position="168"/>
        <end position="194"/>
    </location>
</feature>
<dbReference type="EMBL" id="JAGSOG010000003">
    <property type="protein sequence ID" value="MBR7831828.1"/>
    <property type="molecule type" value="Genomic_DNA"/>
</dbReference>
<feature type="transmembrane region" description="Helical" evidence="2">
    <location>
        <begin position="206"/>
        <end position="225"/>
    </location>
</feature>
<accession>A0A941EK48</accession>
<reference evidence="3" key="1">
    <citation type="submission" date="2021-04" db="EMBL/GenBank/DDBJ databases">
        <title>Genome based classification of Actinospica acidithermotolerans sp. nov., an actinobacterium isolated from an Indonesian hot spring.</title>
        <authorList>
            <person name="Kusuma A.B."/>
            <person name="Putra K.E."/>
            <person name="Nafisah S."/>
            <person name="Loh J."/>
            <person name="Nouioui I."/>
            <person name="Goodfellow M."/>
        </authorList>
    </citation>
    <scope>NUCLEOTIDE SEQUENCE</scope>
    <source>
        <strain evidence="3">CSCA 57</strain>
    </source>
</reference>
<evidence type="ECO:0000313" key="3">
    <source>
        <dbReference type="EMBL" id="MBR7831828.1"/>
    </source>
</evidence>
<sequence length="2694" mass="289037">MTRPSDWSALGLSSDPTPGDPDQVQDVFNLINSLATDYQTILDTINKVNGYATTGNLVGATADALKAQMNGRITRFVQSAQTAFSQAAPALQTYINALNDHQGTADSLLTQAQNSGLKSDDPKVKGWATSANQAGSDLKDAEGTAAKAIQNLPGPSDPLSPWQEFLQILGWIALLLILPAMIFGGVIALVEFVVNAILFVNALVEFAQGNLSLGGLLLAALGVIAPTTRGISLGELADLVKGIGSFIKGGFVDIRAGLTDFMDLLNTTNFSDLVTVENLMKLGNFVLKGGVWVFTGLKDLPSTLITAGTTFAAKLADLIVAGGLKIFTSVRTGSFLSLILPIDAVEVQRLGLLEGLRLGFLDRGLGITADPVTNLSNLNKLALAGVRTGEFHFAGFSYLDVPRPAAVNLNLARGLDAAVPKLNTDFTMASLDAHLEASHVSLGNLAAGFTHGSLEIGAISMRMPRTALGLNHLELPDLRFPKELNNIGQGTVIAKMNDLSFVTVHEDKLPANLDVNTGAVSVPTLHTADLSVPSIHAGNVNVAAVHTADVNAGSLHAGDLNLPGLNHLSVPNLGASSVHTAGNLRVSVPTLHLGNLSTTDLHAVDLASSSATRLPTAQDMPNLTAIAHTQVNVAETHGLAVTQTGAGVRIESTTVSAGTGHIDPAGAVHLSSPDVGALQHLAPTETSTTVHLSATTPTPHLDTPQIDATRLAADPHGTGVPAEIRALQTNPEIAVHAGDAGMHVDIREAQIGIDGTVKFDGAATFDGTVNFGGAAKLDGEVKAVAPAEIPTVTVHTEQPTTIPAVSSSSVDETAAHSAGARGTDVSSHFTEPDLAGVPGLIDPNAERLAVSWSDFKQAQYTYIEAKAEHDLQFSGADPQDGVAGAAFNGKAPQTDAQIDAAAKLDAATKQFTDANTGLHELQTTAAALTLQDHSDLTASLLARPRLVGGARPGDRPIAVDPDTGATTVAMRPLGPDHQLIISFGADRTEFAELVNVHTGDVEVGGTLTEIDAHGGFQLHEADGWRTWQFDASGTLTVEPKQLFDHFGTPTQGLHIDHGAGLAHTANDDGTTDAWSFRPKDDGSGDFRLAIPGHDEIWQDFGEDGRMVGYGFPLQHADGHAIGHLEIDVRSTPQFHNATVVGQDGVRVPQTNAAIDGRTILITRNDGSVIEVSDRAGYGELVAAELSASLGGRDLESVHVDYADGTASFHAPGLPDQRWDFAHDDAHAGFTLTSQDGVHTLTFTADDELRSSSLTTRDPVTGDLTDLHFATNHMPGPNDAPHTFEDGDGTVLGGFRADRTAAGHFTVTDTQHGSYTDGSFTEFDAVTGSVRTQRTNLEGFGGLHVHEDHLNPDVGTGTPTTGVRGPDGTAQPAFSAYRTDAGHFIATDAHGSYAEFHGVSGEIHYQRLVLEDFNGLHVHDDHVNLTATGHSTITIRDADDAVLGHFDATRYGDEHFMVTDLRPGHTQDTYTEFHGMTGEIRTRRINLERFGDLHIHEDHVHADPATGDPRITIRNDDNAVLDGFRGERADNGHFHVTETGPGHLPGSHVEFDGVTGTMNYRRTDLESFNGLHLHEDHINLDPDRHAQTTVRAGDDTIVGHFDITTPQAGIIRLTDNRPGLTLDAFAEFDSATGTMLTRRIHLQDSSGLRVHEDHVNLDADGNPTLSVLDGGGADVTRFTPARTADGGGVVLTDTAAAHLGDTRTFDLGGRLTGAHITILTAKGLRTGDHFEVRFTEANGTWTGRWTRVDAAVRDPRLPEAYNGSGAAAIKKNGTLELAGADKTALFTRERLTLGQELDVLKFPNGKRQWTSWDDAGHLTDSGFRRFANEDGGVDAKDVDSAGLTIRQYRVGIDGGLVRGERLPDGTFRWTRFDKDGMPKLAGTRTRPALGAFGWKDTFRTGTGTELAQEHWSAFNLPAHGGHYREHGISGDARAGFGVKPSFKEISQQGKDTGSLEVIGGGHTLGFTRYSEQRIPDFLWKWKTSKYGTIDFPTRGFFMGDSRFQVFSWVEKDAHGVEIAHGVRVATPDGSTFDFAGNGLLARSVIKLENGNKIEIGRDADGRWDTFALDPARPDLRPANTLDWREVRGDGTVAQSGIRTFEDDKTWVDTFRHDGTDYVARYVTDTGDVVHFTSDIKPRFDPGQARGARFSDVTPTGRIPSITRNSMGQLIGRTDHFDGRGAGDIVAHGDPRAGNWSWRDPHTGVDGIRVSGRNTPRSGSWDDSFTDFEAHNGLNFPVRDFRALDKGASIRAWRGADGEWRSAKFDGKGDLDAASTAFREWKNSHGFYQGLPDGLRTPKTADWRDYRIVGNQRVVVREAIDGRVRVYGDPGQYGTDVWKEYDFGSVWRQRDPVVSRITTTDAAGVATVVQRTNFLEKESFQKQWRLTDGAGRLLRYRGIRGVVMERDTFGRWRMVGTEREIRGLVPELNEFRGWNRMIREANRLEFTKEDGAVGTFHASWARISEKTAMDFLQDFLIDVGANIIITGATDGWNFTPGQWGSFFAGGAIRSGVKAGYGVLTETALKGFRDGLRNIDGGKDWNRQPYNNDKHWDNEWAGNENPQRWRAGTFDFFIGNTAVPALGSFIATLVTGSTFGFGKEGLTLDGDHLWQAAGLSLAGGLVGGLTFGAVKTFGHLSLSGRWFHQGGLPDLALTFGEKLAIDYLVNDLLANKTGLTGSSIAKIVDAGQDSENSTENG</sequence>
<evidence type="ECO:0000256" key="1">
    <source>
        <dbReference type="SAM" id="MobiDB-lite"/>
    </source>
</evidence>
<dbReference type="RefSeq" id="WP_212526362.1">
    <property type="nucleotide sequence ID" value="NZ_JAGSOG010000003.1"/>
</dbReference>